<dbReference type="PANTHER" id="PTHR24020">
    <property type="entry name" value="COLLAGEN ALPHA"/>
    <property type="match status" value="1"/>
</dbReference>
<dbReference type="PROSITE" id="PS50234">
    <property type="entry name" value="VWFA"/>
    <property type="match status" value="4"/>
</dbReference>
<accession>A0A1I8GR33</accession>
<dbReference type="InterPro" id="IPR002035">
    <property type="entry name" value="VWF_A"/>
</dbReference>
<dbReference type="WBParaSite" id="maker-uti_cns_0002738-snap-gene-0.4-mRNA-1">
    <property type="protein sequence ID" value="maker-uti_cns_0002738-snap-gene-0.4-mRNA-1"/>
    <property type="gene ID" value="maker-uti_cns_0002738-snap-gene-0.4"/>
</dbReference>
<dbReference type="InterPro" id="IPR036465">
    <property type="entry name" value="vWFA_dom_sf"/>
</dbReference>
<evidence type="ECO:0000259" key="2">
    <source>
        <dbReference type="PROSITE" id="PS50234"/>
    </source>
</evidence>
<keyword evidence="3" id="KW-1185">Reference proteome</keyword>
<name>A0A1I8GR33_9PLAT</name>
<dbReference type="Proteomes" id="UP000095280">
    <property type="component" value="Unplaced"/>
</dbReference>
<dbReference type="CDD" id="cd01450">
    <property type="entry name" value="vWFA_subfamily_ECM"/>
    <property type="match status" value="4"/>
</dbReference>
<evidence type="ECO:0000313" key="3">
    <source>
        <dbReference type="Proteomes" id="UP000095280"/>
    </source>
</evidence>
<dbReference type="InterPro" id="IPR050525">
    <property type="entry name" value="ECM_Assembly_Org"/>
</dbReference>
<keyword evidence="1" id="KW-0732">Signal</keyword>
<sequence length="1294" mass="141516">MATRLAFLAALAVLLAVCPPQPVAAGSVTCKPSPLEIVFAIDVSSSLTRTDFANLKKFLQAMAEHLPIAETATRPAVISFSTNVKVEVDLGDANDLQSFKNGIEAIPYYRGFTATGSAMQTARRTVFSKSRSGASKLLVVVTDGRANYPGSRAEAIALVRSESEELRNAGVRIHAIGIGDIWLKDELVAIAGSDDYSMIHDFDGLKALVDNMVKDICSVRCDDLGEESFPGQCFSGTQRIVNVKKTHNKALKRCEKAITYEYKYCGNSHLCKDVDVTIEDCVNGVRKIVTTWEDYDVKQQKCVLRRSVQETDCNAIEECKEPVAEIMFILDSSGSINDQNWRLQVNFVHRMVSNMKVGPGAIHIGVIVFGTNVWNDIPLGSIGSKPQLLQRILALQRRVNQWTNTGDGIAKARTELGRLSRPGVSRMAILMTDGESNRGANAISEAAKLESEGTTIVVIGVGKDLKREELQAIATPPLSDHLFYATDFNKLMDWAAKISEETCESITPPDPSLCDLPPKRVVSTCFNSLQKVTEIKYEFDAQGRCNKKIVSRTISPCKVICTDPINGNQYYEGETWKSECATFVCKRPTSQTEVFKPTAQECPGSENRCYGTSSSANFKCHDDRGALFGHCSCQAQNGSPLLRVITADANAKPNSMATSRYALAALVAAVAILLAVCPPQPVAAGSVTCKPSPLEIVFAIDVSSSLTRTDFANLKKFLQAMAEHLPIAETATRPAVISFSTNVKVEIDLGDATDVQSFKAGVDTIPFYRGFTATGAAMQTARRTVFPESRLGASKMLVVVTDGRANYPGGRQEALAMIHSEDDLVAIAGSDDYSMINDFEALKALVDNLVKDICRVRCDDLGEESFPGQCFSGTQRIVNVKRTQNKALSRCEKAITYEYKYCGDSHLCKDVDVKVEDCVNGVRKIVTTWEDYDLKQQKCVLRRSVQETDCNAIEKCKEPVAEIMFLLDSSGSISDENWKLQVNFVHRMVSNMNIGPKAMQIGVTVFGTEVWNDILLGSQYTIPGLLLMEIKRLRRRINQWTNTGDALAMARTEIAKRARPGVSRTVILMTDGESNRGANAISEAAKLESAGVSIIVIGVGNDLKREELQAIATPPLSDHLFYATDFNKLMDWAAKISEETCESITPPDPSLCDLPPKRVVSTCFNSLQKVTEIKYEFDAQGRCNKKIVSRTISPCKVICTDPINGNQYYEGETWKSDCATFVCKRPTSQTEVFKPTAQDCAGVQNRCHSKNSPDSFKCHDDRGAIFGQCSCQAAQGGAAALLRIVTADASSASP</sequence>
<dbReference type="Gene3D" id="3.40.50.410">
    <property type="entry name" value="von Willebrand factor, type A domain"/>
    <property type="match status" value="4"/>
</dbReference>
<dbReference type="Pfam" id="PF00092">
    <property type="entry name" value="VWA"/>
    <property type="match status" value="4"/>
</dbReference>
<evidence type="ECO:0000313" key="4">
    <source>
        <dbReference type="WBParaSite" id="maker-uti_cns_0002738-snap-gene-0.4-mRNA-1"/>
    </source>
</evidence>
<dbReference type="PRINTS" id="PR00453">
    <property type="entry name" value="VWFADOMAIN"/>
</dbReference>
<dbReference type="SMART" id="SM00327">
    <property type="entry name" value="VWA"/>
    <property type="match status" value="4"/>
</dbReference>
<feature type="domain" description="VWFA" evidence="2">
    <location>
        <begin position="962"/>
        <end position="1136"/>
    </location>
</feature>
<proteinExistence type="predicted"/>
<protein>
    <submittedName>
        <fullName evidence="4">VWFA domain-containing protein</fullName>
    </submittedName>
</protein>
<feature type="domain" description="VWFA" evidence="2">
    <location>
        <begin position="36"/>
        <end position="212"/>
    </location>
</feature>
<feature type="chain" id="PRO_5009319606" evidence="1">
    <location>
        <begin position="26"/>
        <end position="1294"/>
    </location>
</feature>
<evidence type="ECO:0000256" key="1">
    <source>
        <dbReference type="SAM" id="SignalP"/>
    </source>
</evidence>
<reference evidence="4" key="1">
    <citation type="submission" date="2016-11" db="UniProtKB">
        <authorList>
            <consortium name="WormBaseParasite"/>
        </authorList>
    </citation>
    <scope>IDENTIFICATION</scope>
</reference>
<organism evidence="3 4">
    <name type="scientific">Macrostomum lignano</name>
    <dbReference type="NCBI Taxonomy" id="282301"/>
    <lineage>
        <taxon>Eukaryota</taxon>
        <taxon>Metazoa</taxon>
        <taxon>Spiralia</taxon>
        <taxon>Lophotrochozoa</taxon>
        <taxon>Platyhelminthes</taxon>
        <taxon>Rhabditophora</taxon>
        <taxon>Macrostomorpha</taxon>
        <taxon>Macrostomida</taxon>
        <taxon>Macrostomidae</taxon>
        <taxon>Macrostomum</taxon>
    </lineage>
</organism>
<feature type="domain" description="VWFA" evidence="2">
    <location>
        <begin position="325"/>
        <end position="498"/>
    </location>
</feature>
<feature type="domain" description="VWFA" evidence="2">
    <location>
        <begin position="695"/>
        <end position="845"/>
    </location>
</feature>
<feature type="signal peptide" evidence="1">
    <location>
        <begin position="1"/>
        <end position="25"/>
    </location>
</feature>
<dbReference type="SUPFAM" id="SSF53300">
    <property type="entry name" value="vWA-like"/>
    <property type="match status" value="4"/>
</dbReference>